<dbReference type="CDD" id="cd00063">
    <property type="entry name" value="FN3"/>
    <property type="match status" value="1"/>
</dbReference>
<keyword evidence="2" id="KW-0624">Polysaccharide degradation</keyword>
<dbReference type="SMART" id="SM00060">
    <property type="entry name" value="FN3"/>
    <property type="match status" value="1"/>
</dbReference>
<dbReference type="InterPro" id="IPR003961">
    <property type="entry name" value="FN3_dom"/>
</dbReference>
<organism evidence="4 5">
    <name type="scientific">Micromonospora endophytica</name>
    <dbReference type="NCBI Taxonomy" id="515350"/>
    <lineage>
        <taxon>Bacteria</taxon>
        <taxon>Bacillati</taxon>
        <taxon>Actinomycetota</taxon>
        <taxon>Actinomycetes</taxon>
        <taxon>Micromonosporales</taxon>
        <taxon>Micromonosporaceae</taxon>
        <taxon>Micromonospora</taxon>
    </lineage>
</organism>
<evidence type="ECO:0000256" key="1">
    <source>
        <dbReference type="ARBA" id="ARBA00023295"/>
    </source>
</evidence>
<comment type="caution">
    <text evidence="4">The sequence shown here is derived from an EMBL/GenBank/DDBJ whole genome shotgun (WGS) entry which is preliminary data.</text>
</comment>
<dbReference type="SUPFAM" id="SSF49265">
    <property type="entry name" value="Fibronectin type III"/>
    <property type="match status" value="1"/>
</dbReference>
<dbReference type="Gene3D" id="2.60.40.10">
    <property type="entry name" value="Immunoglobulins"/>
    <property type="match status" value="1"/>
</dbReference>
<dbReference type="Pfam" id="PF00041">
    <property type="entry name" value="fn3"/>
    <property type="match status" value="1"/>
</dbReference>
<dbReference type="InterPro" id="IPR013783">
    <property type="entry name" value="Ig-like_fold"/>
</dbReference>
<evidence type="ECO:0000313" key="5">
    <source>
        <dbReference type="Proteomes" id="UP000248627"/>
    </source>
</evidence>
<dbReference type="AlphaFoldDB" id="A0A2W2BFJ6"/>
<keyword evidence="1" id="KW-0378">Hydrolase</keyword>
<proteinExistence type="predicted"/>
<evidence type="ECO:0000259" key="3">
    <source>
        <dbReference type="PROSITE" id="PS50853"/>
    </source>
</evidence>
<feature type="non-terminal residue" evidence="4">
    <location>
        <position position="1"/>
    </location>
</feature>
<dbReference type="RefSeq" id="WP_111246238.1">
    <property type="nucleotide sequence ID" value="NZ_POTX01000317.1"/>
</dbReference>
<feature type="domain" description="Fibronectin type-III" evidence="3">
    <location>
        <begin position="40"/>
        <end position="130"/>
    </location>
</feature>
<evidence type="ECO:0000313" key="4">
    <source>
        <dbReference type="EMBL" id="PZF86371.1"/>
    </source>
</evidence>
<name>A0A2W2BFJ6_9ACTN</name>
<sequence length="132" mass="13542">ALTSVVVAEAAVVGVGLLLLDRRAAVPETTAGPTTEVGAPPTDLALRDDAATITLTWTDPSGGLVPFVVAGGRTGAPLRMMATVESGQTSYTVNGLSSRVDYCFTVLAVYDTDQLATSSQVCTSREAPSTPR</sequence>
<dbReference type="Proteomes" id="UP000248627">
    <property type="component" value="Unassembled WGS sequence"/>
</dbReference>
<keyword evidence="5" id="KW-1185">Reference proteome</keyword>
<dbReference type="GO" id="GO:0016798">
    <property type="term" value="F:hydrolase activity, acting on glycosyl bonds"/>
    <property type="evidence" value="ECO:0007669"/>
    <property type="project" value="UniProtKB-KW"/>
</dbReference>
<dbReference type="GO" id="GO:0000272">
    <property type="term" value="P:polysaccharide catabolic process"/>
    <property type="evidence" value="ECO:0007669"/>
    <property type="project" value="UniProtKB-KW"/>
</dbReference>
<dbReference type="InterPro" id="IPR036116">
    <property type="entry name" value="FN3_sf"/>
</dbReference>
<protein>
    <submittedName>
        <fullName evidence="4">Fibronectin type III</fullName>
    </submittedName>
</protein>
<evidence type="ECO:0000256" key="2">
    <source>
        <dbReference type="ARBA" id="ARBA00023326"/>
    </source>
</evidence>
<accession>A0A2W2BFJ6</accession>
<keyword evidence="1" id="KW-0326">Glycosidase</keyword>
<gene>
    <name evidence="4" type="ORF">C1I93_27810</name>
</gene>
<dbReference type="PROSITE" id="PS50853">
    <property type="entry name" value="FN3"/>
    <property type="match status" value="1"/>
</dbReference>
<reference evidence="4 5" key="1">
    <citation type="submission" date="2018-01" db="EMBL/GenBank/DDBJ databases">
        <title>Draft genome sequence of Jishengella endophytica.</title>
        <authorList>
            <person name="Sahin N."/>
            <person name="Ay H."/>
            <person name="Saygin H."/>
        </authorList>
    </citation>
    <scope>NUCLEOTIDE SEQUENCE [LARGE SCALE GENOMIC DNA]</scope>
    <source>
        <strain evidence="4 5">DSM 45430</strain>
    </source>
</reference>
<dbReference type="EMBL" id="POTX01000317">
    <property type="protein sequence ID" value="PZF86371.1"/>
    <property type="molecule type" value="Genomic_DNA"/>
</dbReference>
<keyword evidence="2" id="KW-0119">Carbohydrate metabolism</keyword>